<protein>
    <submittedName>
        <fullName evidence="3">Cobalamin-independent synthase, Catalytic domain</fullName>
    </submittedName>
</protein>
<feature type="domain" description="Cobalamin-independent methionine synthase MetE C-terminal/archaeal" evidence="2">
    <location>
        <begin position="159"/>
        <end position="356"/>
    </location>
</feature>
<feature type="region of interest" description="Disordered" evidence="1">
    <location>
        <begin position="1"/>
        <end position="40"/>
    </location>
</feature>
<dbReference type="GO" id="GO:0003871">
    <property type="term" value="F:5-methyltetrahydropteroyltriglutamate-homocysteine S-methyltransferase activity"/>
    <property type="evidence" value="ECO:0007669"/>
    <property type="project" value="InterPro"/>
</dbReference>
<dbReference type="Proteomes" id="UP000219688">
    <property type="component" value="Unassembled WGS sequence"/>
</dbReference>
<dbReference type="EMBL" id="OBQK01000001">
    <property type="protein sequence ID" value="SOC52709.1"/>
    <property type="molecule type" value="Genomic_DNA"/>
</dbReference>
<dbReference type="InterPro" id="IPR038071">
    <property type="entry name" value="UROD/MetE-like_sf"/>
</dbReference>
<dbReference type="Gene3D" id="3.20.20.210">
    <property type="match status" value="1"/>
</dbReference>
<name>A0A285VF66_9MICO</name>
<evidence type="ECO:0000256" key="1">
    <source>
        <dbReference type="SAM" id="MobiDB-lite"/>
    </source>
</evidence>
<evidence type="ECO:0000313" key="3">
    <source>
        <dbReference type="EMBL" id="SOC52709.1"/>
    </source>
</evidence>
<keyword evidence="4" id="KW-1185">Reference proteome</keyword>
<organism evidence="3 4">
    <name type="scientific">Ornithinimicrobium cerasi</name>
    <dbReference type="NCBI Taxonomy" id="2248773"/>
    <lineage>
        <taxon>Bacteria</taxon>
        <taxon>Bacillati</taxon>
        <taxon>Actinomycetota</taxon>
        <taxon>Actinomycetes</taxon>
        <taxon>Micrococcales</taxon>
        <taxon>Ornithinimicrobiaceae</taxon>
        <taxon>Ornithinimicrobium</taxon>
    </lineage>
</organism>
<dbReference type="STRING" id="1122622.GCA_000421185_03175"/>
<evidence type="ECO:0000259" key="2">
    <source>
        <dbReference type="Pfam" id="PF01717"/>
    </source>
</evidence>
<dbReference type="SUPFAM" id="SSF51726">
    <property type="entry name" value="UROD/MetE-like"/>
    <property type="match status" value="1"/>
</dbReference>
<dbReference type="RefSeq" id="WP_244903665.1">
    <property type="nucleotide sequence ID" value="NZ_OBQK01000001.1"/>
</dbReference>
<accession>A0A285VF66</accession>
<dbReference type="AlphaFoldDB" id="A0A285VF66"/>
<proteinExistence type="predicted"/>
<dbReference type="Pfam" id="PF01717">
    <property type="entry name" value="Meth_synt_2"/>
    <property type="match status" value="1"/>
</dbReference>
<dbReference type="InterPro" id="IPR002629">
    <property type="entry name" value="Met_Synth_C/arc"/>
</dbReference>
<dbReference type="GO" id="GO:0008270">
    <property type="term" value="F:zinc ion binding"/>
    <property type="evidence" value="ECO:0007669"/>
    <property type="project" value="InterPro"/>
</dbReference>
<gene>
    <name evidence="3" type="ORF">SAMN05421879_101784</name>
</gene>
<reference evidence="4" key="1">
    <citation type="submission" date="2017-08" db="EMBL/GenBank/DDBJ databases">
        <authorList>
            <person name="Varghese N."/>
            <person name="Submissions S."/>
        </authorList>
    </citation>
    <scope>NUCLEOTIDE SEQUENCE [LARGE SCALE GENOMIC DNA]</scope>
    <source>
        <strain evidence="4">USBA17B2</strain>
    </source>
</reference>
<sequence>MPPSEPPSEPPARHDDPAPGDGRASSAGVTATGVGSWPGTDVGEALRVVRGELAGSLPEGVGGLPYLPELPARGPGTDLVGRAASLLVDLSVDLQPQGWRLVDRPGRDAARTGSWWRQDLDGLAEVFDGYRGPLKVQVAGPWTLAAALWLPLGDRVLADRGATRDLAGSLAEGSAAHVAEVRRLVPGAEVVLQVDEPTLTAVGLGRIRSESGYRVLRTPEPAELVGALQDVVDAARGAGAGRVVVHSCAPDVPLDVLRRAGVDAVSLDTSLLGVGAWETVAELLDAKVALWAGALPTDGEPSSYRDQVATLVRRWHELGLPARQLSGVTVSPACGLAGRTPEGARASTVATVQAAAVLAEVAAG</sequence>
<dbReference type="GO" id="GO:0009086">
    <property type="term" value="P:methionine biosynthetic process"/>
    <property type="evidence" value="ECO:0007669"/>
    <property type="project" value="InterPro"/>
</dbReference>
<feature type="compositionally biased region" description="Pro residues" evidence="1">
    <location>
        <begin position="1"/>
        <end position="10"/>
    </location>
</feature>
<evidence type="ECO:0000313" key="4">
    <source>
        <dbReference type="Proteomes" id="UP000219688"/>
    </source>
</evidence>